<evidence type="ECO:0000313" key="1">
    <source>
        <dbReference type="EMBL" id="PRW61328.1"/>
    </source>
</evidence>
<protein>
    <submittedName>
        <fullName evidence="1">Uncharacterized protein</fullName>
    </submittedName>
</protein>
<dbReference type="Proteomes" id="UP000239899">
    <property type="component" value="Unassembled WGS sequence"/>
</dbReference>
<keyword evidence="2" id="KW-1185">Reference proteome</keyword>
<dbReference type="EMBL" id="LHPG02000001">
    <property type="protein sequence ID" value="PRW61328.1"/>
    <property type="molecule type" value="Genomic_DNA"/>
</dbReference>
<sequence length="96" mass="9880">MVLVMLNVASHAVMLSKSGQGGQSALATLTASVFSSAAERVEWGIQLLLGGVTVVDVFEGRWARRLSKAAAMAKQQAKAAQSSVASNGGQPPNTPK</sequence>
<proteinExistence type="predicted"/>
<accession>A0A2P6U4S9</accession>
<reference evidence="1 2" key="1">
    <citation type="journal article" date="2018" name="Plant J.">
        <title>Genome sequences of Chlorella sorokiniana UTEX 1602 and Micractinium conductrix SAG 241.80: implications to maltose excretion by a green alga.</title>
        <authorList>
            <person name="Arriola M.B."/>
            <person name="Velmurugan N."/>
            <person name="Zhang Y."/>
            <person name="Plunkett M.H."/>
            <person name="Hondzo H."/>
            <person name="Barney B.M."/>
        </authorList>
    </citation>
    <scope>NUCLEOTIDE SEQUENCE [LARGE SCALE GENOMIC DNA]</scope>
    <source>
        <strain evidence="2">UTEX 1602</strain>
    </source>
</reference>
<evidence type="ECO:0000313" key="2">
    <source>
        <dbReference type="Proteomes" id="UP000239899"/>
    </source>
</evidence>
<comment type="caution">
    <text evidence="1">The sequence shown here is derived from an EMBL/GenBank/DDBJ whole genome shotgun (WGS) entry which is preliminary data.</text>
</comment>
<organism evidence="1 2">
    <name type="scientific">Chlorella sorokiniana</name>
    <name type="common">Freshwater green alga</name>
    <dbReference type="NCBI Taxonomy" id="3076"/>
    <lineage>
        <taxon>Eukaryota</taxon>
        <taxon>Viridiplantae</taxon>
        <taxon>Chlorophyta</taxon>
        <taxon>core chlorophytes</taxon>
        <taxon>Trebouxiophyceae</taxon>
        <taxon>Chlorellales</taxon>
        <taxon>Chlorellaceae</taxon>
        <taxon>Chlorella clade</taxon>
        <taxon>Chlorella</taxon>
    </lineage>
</organism>
<name>A0A2P6U4S9_CHLSO</name>
<dbReference type="AlphaFoldDB" id="A0A2P6U4S9"/>
<gene>
    <name evidence="1" type="ORF">C2E21_0483</name>
</gene>